<dbReference type="InterPro" id="IPR014710">
    <property type="entry name" value="RmlC-like_jellyroll"/>
</dbReference>
<evidence type="ECO:0000313" key="3">
    <source>
        <dbReference type="Proteomes" id="UP001431019"/>
    </source>
</evidence>
<gene>
    <name evidence="2" type="ORF">LJ656_27255</name>
</gene>
<keyword evidence="3" id="KW-1185">Reference proteome</keyword>
<dbReference type="PANTHER" id="PTHR36114:SF1">
    <property type="entry name" value="16.7 KDA PROTEIN IN WHIE LOCUS"/>
    <property type="match status" value="1"/>
</dbReference>
<dbReference type="EMBL" id="JAJITD010000017">
    <property type="protein sequence ID" value="MCC8396293.1"/>
    <property type="molecule type" value="Genomic_DNA"/>
</dbReference>
<comment type="caution">
    <text evidence="2">The sequence shown here is derived from an EMBL/GenBank/DDBJ whole genome shotgun (WGS) entry which is preliminary data.</text>
</comment>
<feature type="domain" description="Cupin type-2" evidence="1">
    <location>
        <begin position="56"/>
        <end position="113"/>
    </location>
</feature>
<dbReference type="Gene3D" id="2.60.120.10">
    <property type="entry name" value="Jelly Rolls"/>
    <property type="match status" value="1"/>
</dbReference>
<dbReference type="Proteomes" id="UP001431019">
    <property type="component" value="Unassembled WGS sequence"/>
</dbReference>
<protein>
    <submittedName>
        <fullName evidence="2">Cupin domain-containing protein</fullName>
    </submittedName>
</protein>
<name>A0ABS8K2A7_9BURK</name>
<evidence type="ECO:0000313" key="2">
    <source>
        <dbReference type="EMBL" id="MCC8396293.1"/>
    </source>
</evidence>
<accession>A0ABS8K2A7</accession>
<dbReference type="PANTHER" id="PTHR36114">
    <property type="entry name" value="16.7 KDA PROTEIN IN WHIE LOCUS"/>
    <property type="match status" value="1"/>
</dbReference>
<sequence length="137" mass="15580">MPIPTPTPIPPAPAQRGQHQSINLLDKIRLIDGHWQPRVVAEMNDYQFKVVKLLGDFVWHHHADTDETFIVLEGRLRIDFRDRSIELQAGEMAVVPKGVEHKPYAEAEVKVLLIEPRGVVNTGEMTSDRTVANDQWV</sequence>
<proteinExistence type="predicted"/>
<dbReference type="Pfam" id="PF07883">
    <property type="entry name" value="Cupin_2"/>
    <property type="match status" value="1"/>
</dbReference>
<dbReference type="InterPro" id="IPR013096">
    <property type="entry name" value="Cupin_2"/>
</dbReference>
<dbReference type="RefSeq" id="WP_230512641.1">
    <property type="nucleotide sequence ID" value="NZ_JAJITD010000017.1"/>
</dbReference>
<dbReference type="InterPro" id="IPR011051">
    <property type="entry name" value="RmlC_Cupin_sf"/>
</dbReference>
<dbReference type="InterPro" id="IPR052044">
    <property type="entry name" value="PKS_Associated_Protein"/>
</dbReference>
<evidence type="ECO:0000259" key="1">
    <source>
        <dbReference type="Pfam" id="PF07883"/>
    </source>
</evidence>
<dbReference type="CDD" id="cd02226">
    <property type="entry name" value="cupin_YdbB-like"/>
    <property type="match status" value="1"/>
</dbReference>
<reference evidence="2 3" key="1">
    <citation type="submission" date="2021-11" db="EMBL/GenBank/DDBJ databases">
        <authorList>
            <person name="Oh E.-T."/>
            <person name="Kim S.-B."/>
        </authorList>
    </citation>
    <scope>NUCLEOTIDE SEQUENCE [LARGE SCALE GENOMIC DNA]</scope>
    <source>
        <strain evidence="2 3">MMS20-SJTR3</strain>
    </source>
</reference>
<organism evidence="2 3">
    <name type="scientific">Paraburkholderia sejongensis</name>
    <dbReference type="NCBI Taxonomy" id="2886946"/>
    <lineage>
        <taxon>Bacteria</taxon>
        <taxon>Pseudomonadati</taxon>
        <taxon>Pseudomonadota</taxon>
        <taxon>Betaproteobacteria</taxon>
        <taxon>Burkholderiales</taxon>
        <taxon>Burkholderiaceae</taxon>
        <taxon>Paraburkholderia</taxon>
    </lineage>
</organism>
<dbReference type="SUPFAM" id="SSF51182">
    <property type="entry name" value="RmlC-like cupins"/>
    <property type="match status" value="1"/>
</dbReference>